<dbReference type="NCBIfam" id="TIGR01675">
    <property type="entry name" value="plant-AP"/>
    <property type="match status" value="1"/>
</dbReference>
<dbReference type="Proteomes" id="UP000017836">
    <property type="component" value="Unassembled WGS sequence"/>
</dbReference>
<evidence type="ECO:0000256" key="3">
    <source>
        <dbReference type="PIRNR" id="PIRNR002674"/>
    </source>
</evidence>
<dbReference type="STRING" id="13333.U5D026"/>
<keyword evidence="1 4" id="KW-0732">Signal</keyword>
<dbReference type="HOGENOM" id="CLU_053338_1_2_1"/>
<dbReference type="Pfam" id="PF03767">
    <property type="entry name" value="Acid_phosphat_B"/>
    <property type="match status" value="1"/>
</dbReference>
<dbReference type="PANTHER" id="PTHR31284">
    <property type="entry name" value="ACID PHOSPHATASE-LIKE PROTEIN"/>
    <property type="match status" value="1"/>
</dbReference>
<keyword evidence="2" id="KW-0325">Glycoprotein</keyword>
<reference evidence="6" key="1">
    <citation type="journal article" date="2013" name="Science">
        <title>The Amborella genome and the evolution of flowering plants.</title>
        <authorList>
            <consortium name="Amborella Genome Project"/>
        </authorList>
    </citation>
    <scope>NUCLEOTIDE SEQUENCE [LARGE SCALE GENOMIC DNA]</scope>
</reference>
<dbReference type="OMA" id="MGDQWSS"/>
<feature type="chain" id="PRO_5004658488" description="Acid phosphatase" evidence="4">
    <location>
        <begin position="22"/>
        <end position="256"/>
    </location>
</feature>
<dbReference type="PANTHER" id="PTHR31284:SF24">
    <property type="entry name" value="ACID PHOSPHATASE"/>
    <property type="match status" value="1"/>
</dbReference>
<evidence type="ECO:0000256" key="1">
    <source>
        <dbReference type="ARBA" id="ARBA00022729"/>
    </source>
</evidence>
<dbReference type="KEGG" id="atr:18447333"/>
<keyword evidence="6" id="KW-1185">Reference proteome</keyword>
<dbReference type="EMBL" id="KI392078">
    <property type="protein sequence ID" value="ERN18961.1"/>
    <property type="molecule type" value="Genomic_DNA"/>
</dbReference>
<dbReference type="Gene3D" id="3.40.50.1000">
    <property type="entry name" value="HAD superfamily/HAD-like"/>
    <property type="match status" value="1"/>
</dbReference>
<accession>U5D026</accession>
<name>U5D026_AMBTC</name>
<dbReference type="InterPro" id="IPR036412">
    <property type="entry name" value="HAD-like_sf"/>
</dbReference>
<evidence type="ECO:0008006" key="7">
    <source>
        <dbReference type="Google" id="ProtNLM"/>
    </source>
</evidence>
<protein>
    <recommendedName>
        <fullName evidence="7">Acid phosphatase</fullName>
    </recommendedName>
</protein>
<sequence length="256" mass="29101">MRMHLALVLGLVSLVLDGVCASDWNILHHKGDGKGLKISLKNYCESWRVNVEVHNLRDFEVVPHECVEYIGKYMTSTQYKVDSERALEQCTLYLSQEFGLTGDGKDAWIFDVDDTLLSNIPYYKKHQYGGEKLNLTSLEGWMRGRKAPALASSLSLYNEIKGKGIKIFLISNRGEHLRDATVDNLFEVGYTGWTGLILRGDEDCGKSAQKYKAEKRQKLVEEGYRIWGIVGDQWSSLLGHPHATRTFKLPNSMYYA</sequence>
<dbReference type="eggNOG" id="ENOG502QRRR">
    <property type="taxonomic scope" value="Eukaryota"/>
</dbReference>
<dbReference type="SUPFAM" id="SSF56784">
    <property type="entry name" value="HAD-like"/>
    <property type="match status" value="1"/>
</dbReference>
<dbReference type="InterPro" id="IPR010028">
    <property type="entry name" value="Acid_phosphatase_pln"/>
</dbReference>
<dbReference type="OrthoDB" id="59415at2759"/>
<proteinExistence type="inferred from homology"/>
<dbReference type="AlphaFoldDB" id="U5D026"/>
<organism evidence="5 6">
    <name type="scientific">Amborella trichopoda</name>
    <dbReference type="NCBI Taxonomy" id="13333"/>
    <lineage>
        <taxon>Eukaryota</taxon>
        <taxon>Viridiplantae</taxon>
        <taxon>Streptophyta</taxon>
        <taxon>Embryophyta</taxon>
        <taxon>Tracheophyta</taxon>
        <taxon>Spermatophyta</taxon>
        <taxon>Magnoliopsida</taxon>
        <taxon>Amborellales</taxon>
        <taxon>Amborellaceae</taxon>
        <taxon>Amborella</taxon>
    </lineage>
</organism>
<dbReference type="CDD" id="cd07535">
    <property type="entry name" value="HAD_VSP"/>
    <property type="match status" value="1"/>
</dbReference>
<dbReference type="GO" id="GO:0003993">
    <property type="term" value="F:acid phosphatase activity"/>
    <property type="evidence" value="ECO:0007669"/>
    <property type="project" value="InterPro"/>
</dbReference>
<dbReference type="InterPro" id="IPR023214">
    <property type="entry name" value="HAD_sf"/>
</dbReference>
<gene>
    <name evidence="5" type="ORF">AMTR_s00067p00205850</name>
</gene>
<feature type="signal peptide" evidence="4">
    <location>
        <begin position="1"/>
        <end position="21"/>
    </location>
</feature>
<dbReference type="PIRSF" id="PIRSF002674">
    <property type="entry name" value="VSP"/>
    <property type="match status" value="1"/>
</dbReference>
<evidence type="ECO:0000256" key="2">
    <source>
        <dbReference type="ARBA" id="ARBA00023180"/>
    </source>
</evidence>
<evidence type="ECO:0000256" key="4">
    <source>
        <dbReference type="SAM" id="SignalP"/>
    </source>
</evidence>
<evidence type="ECO:0000313" key="6">
    <source>
        <dbReference type="Proteomes" id="UP000017836"/>
    </source>
</evidence>
<comment type="similarity">
    <text evidence="3">Belongs to the APS1/VSP family.</text>
</comment>
<dbReference type="InterPro" id="IPR014403">
    <property type="entry name" value="APS1/VSP"/>
</dbReference>
<evidence type="ECO:0000313" key="5">
    <source>
        <dbReference type="EMBL" id="ERN18961.1"/>
    </source>
</evidence>
<dbReference type="Gramene" id="ERN18961">
    <property type="protein sequence ID" value="ERN18961"/>
    <property type="gene ID" value="AMTR_s00067p00205850"/>
</dbReference>
<dbReference type="InterPro" id="IPR005519">
    <property type="entry name" value="Acid_phosphat_B-like"/>
</dbReference>